<comment type="subcellular location">
    <subcellularLocation>
        <location evidence="8">Cytoplasm</location>
    </subcellularLocation>
</comment>
<feature type="site" description="Stabilizes the basic form of H active site to accept a proton" evidence="8">
    <location>
        <position position="91"/>
    </location>
</feature>
<keyword evidence="3 8" id="KW-0378">Hydrolase</keyword>
<feature type="binding site" evidence="8">
    <location>
        <position position="14"/>
    </location>
    <ligand>
        <name>tRNA</name>
        <dbReference type="ChEBI" id="CHEBI:17843"/>
    </ligand>
</feature>
<evidence type="ECO:0000256" key="5">
    <source>
        <dbReference type="ARBA" id="ARBA00038063"/>
    </source>
</evidence>
<dbReference type="PANTHER" id="PTHR17224:SF1">
    <property type="entry name" value="PEPTIDYL-TRNA HYDROLASE"/>
    <property type="match status" value="1"/>
</dbReference>
<evidence type="ECO:0000256" key="6">
    <source>
        <dbReference type="ARBA" id="ARBA00048707"/>
    </source>
</evidence>
<dbReference type="CDD" id="cd00462">
    <property type="entry name" value="PTH"/>
    <property type="match status" value="1"/>
</dbReference>
<dbReference type="InterPro" id="IPR036416">
    <property type="entry name" value="Pept_tRNA_hydro_sf"/>
</dbReference>
<accession>A0A841RQ23</accession>
<keyword evidence="4 8" id="KW-0694">RNA-binding</keyword>
<dbReference type="PROSITE" id="PS01195">
    <property type="entry name" value="PEPT_TRNA_HYDROL_1"/>
    <property type="match status" value="1"/>
</dbReference>
<reference evidence="11 12" key="1">
    <citation type="submission" date="2020-08" db="EMBL/GenBank/DDBJ databases">
        <title>Genomic Encyclopedia of Type Strains, Phase IV (KMG-IV): sequencing the most valuable type-strain genomes for metagenomic binning, comparative biology and taxonomic classification.</title>
        <authorList>
            <person name="Goeker M."/>
        </authorList>
    </citation>
    <scope>NUCLEOTIDE SEQUENCE [LARGE SCALE GENOMIC DNA]</scope>
    <source>
        <strain evidence="11 12">DSM 11805</strain>
    </source>
</reference>
<dbReference type="InterPro" id="IPR018171">
    <property type="entry name" value="Pept_tRNA_hydro_CS"/>
</dbReference>
<dbReference type="Pfam" id="PF01195">
    <property type="entry name" value="Pept_tRNA_hydro"/>
    <property type="match status" value="1"/>
</dbReference>
<evidence type="ECO:0000256" key="10">
    <source>
        <dbReference type="RuleBase" id="RU004320"/>
    </source>
</evidence>
<dbReference type="Proteomes" id="UP000572212">
    <property type="component" value="Unassembled WGS sequence"/>
</dbReference>
<comment type="similarity">
    <text evidence="5 8 10">Belongs to the PTH family.</text>
</comment>
<dbReference type="InterPro" id="IPR001328">
    <property type="entry name" value="Pept_tRNA_hydro"/>
</dbReference>
<organism evidence="11 12">
    <name type="scientific">Gracilibacillus halotolerans</name>
    <dbReference type="NCBI Taxonomy" id="74386"/>
    <lineage>
        <taxon>Bacteria</taxon>
        <taxon>Bacillati</taxon>
        <taxon>Bacillota</taxon>
        <taxon>Bacilli</taxon>
        <taxon>Bacillales</taxon>
        <taxon>Bacillaceae</taxon>
        <taxon>Gracilibacillus</taxon>
    </lineage>
</organism>
<evidence type="ECO:0000256" key="7">
    <source>
        <dbReference type="ARBA" id="ARBA00050038"/>
    </source>
</evidence>
<protein>
    <recommendedName>
        <fullName evidence="7 8">Peptidyl-tRNA hydrolase</fullName>
        <shortName evidence="8">Pth</shortName>
        <ecNumber evidence="1 8">3.1.1.29</ecNumber>
    </recommendedName>
</protein>
<comment type="function">
    <text evidence="8">Catalyzes the release of premature peptidyl moieties from peptidyl-tRNA molecules trapped in stalled 50S ribosomal subunits, and thus maintains levels of free tRNAs and 50S ribosomes.</text>
</comment>
<dbReference type="RefSeq" id="WP_184250113.1">
    <property type="nucleotide sequence ID" value="NZ_BAAACU010000061.1"/>
</dbReference>
<keyword evidence="12" id="KW-1185">Reference proteome</keyword>
<feature type="active site" description="Proton acceptor" evidence="8">
    <location>
        <position position="19"/>
    </location>
</feature>
<dbReference type="GO" id="GO:0072344">
    <property type="term" value="P:rescue of stalled ribosome"/>
    <property type="evidence" value="ECO:0007669"/>
    <property type="project" value="UniProtKB-UniRule"/>
</dbReference>
<feature type="binding site" evidence="8">
    <location>
        <position position="66"/>
    </location>
    <ligand>
        <name>tRNA</name>
        <dbReference type="ChEBI" id="CHEBI:17843"/>
    </ligand>
</feature>
<feature type="binding site" evidence="8">
    <location>
        <position position="112"/>
    </location>
    <ligand>
        <name>tRNA</name>
        <dbReference type="ChEBI" id="CHEBI:17843"/>
    </ligand>
</feature>
<gene>
    <name evidence="8" type="primary">pth</name>
    <name evidence="11" type="ORF">GGQ92_002781</name>
</gene>
<sequence>MKVIAGLGNPGKKYANTRHNIGFLVIDELLSRNGWSLSKRKFNGLYTEELVHYEKMIIVQPQTFMNLSGECIRPLMDFYQLEPSDIAIVYDDLDLPLGKVKLRQTGGHGGHNGIRSLISHLDTKQFNRIRIGIGRPDTQMPVIDYVLGKFSKEERKLIDPAIQKAADAIEEWASNSFDHVMNKYN</sequence>
<dbReference type="NCBIfam" id="TIGR00447">
    <property type="entry name" value="pth"/>
    <property type="match status" value="1"/>
</dbReference>
<evidence type="ECO:0000256" key="9">
    <source>
        <dbReference type="RuleBase" id="RU000673"/>
    </source>
</evidence>
<name>A0A841RQ23_9BACI</name>
<dbReference type="Gene3D" id="3.40.50.1470">
    <property type="entry name" value="Peptidyl-tRNA hydrolase"/>
    <property type="match status" value="1"/>
</dbReference>
<evidence type="ECO:0000256" key="3">
    <source>
        <dbReference type="ARBA" id="ARBA00022801"/>
    </source>
</evidence>
<dbReference type="GO" id="GO:0004045">
    <property type="term" value="F:peptidyl-tRNA hydrolase activity"/>
    <property type="evidence" value="ECO:0007669"/>
    <property type="project" value="UniProtKB-UniRule"/>
</dbReference>
<comment type="caution">
    <text evidence="11">The sequence shown here is derived from an EMBL/GenBank/DDBJ whole genome shotgun (WGS) entry which is preliminary data.</text>
</comment>
<comment type="function">
    <text evidence="8">Hydrolyzes ribosome-free peptidyl-tRNAs (with 1 or more amino acids incorporated), which drop off the ribosome during protein synthesis, or as a result of ribosome stalling.</text>
</comment>
<proteinExistence type="inferred from homology"/>
<evidence type="ECO:0000313" key="11">
    <source>
        <dbReference type="EMBL" id="MBB6513962.1"/>
    </source>
</evidence>
<dbReference type="EMBL" id="JACHON010000019">
    <property type="protein sequence ID" value="MBB6513962.1"/>
    <property type="molecule type" value="Genomic_DNA"/>
</dbReference>
<dbReference type="EC" id="3.1.1.29" evidence="1 8"/>
<dbReference type="AlphaFoldDB" id="A0A841RQ23"/>
<dbReference type="FunFam" id="3.40.50.1470:FF:000001">
    <property type="entry name" value="Peptidyl-tRNA hydrolase"/>
    <property type="match status" value="1"/>
</dbReference>
<evidence type="ECO:0000256" key="4">
    <source>
        <dbReference type="ARBA" id="ARBA00022884"/>
    </source>
</evidence>
<dbReference type="GO" id="GO:0006515">
    <property type="term" value="P:protein quality control for misfolded or incompletely synthesized proteins"/>
    <property type="evidence" value="ECO:0007669"/>
    <property type="project" value="UniProtKB-UniRule"/>
</dbReference>
<dbReference type="HAMAP" id="MF_00083">
    <property type="entry name" value="Pept_tRNA_hydro_bact"/>
    <property type="match status" value="1"/>
</dbReference>
<evidence type="ECO:0000256" key="1">
    <source>
        <dbReference type="ARBA" id="ARBA00013260"/>
    </source>
</evidence>
<evidence type="ECO:0000313" key="12">
    <source>
        <dbReference type="Proteomes" id="UP000572212"/>
    </source>
</evidence>
<feature type="binding site" evidence="8">
    <location>
        <position position="64"/>
    </location>
    <ligand>
        <name>tRNA</name>
        <dbReference type="ChEBI" id="CHEBI:17843"/>
    </ligand>
</feature>
<keyword evidence="8" id="KW-0963">Cytoplasm</keyword>
<dbReference type="PANTHER" id="PTHR17224">
    <property type="entry name" value="PEPTIDYL-TRNA HYDROLASE"/>
    <property type="match status" value="1"/>
</dbReference>
<evidence type="ECO:0000256" key="2">
    <source>
        <dbReference type="ARBA" id="ARBA00022555"/>
    </source>
</evidence>
<comment type="subunit">
    <text evidence="8">Monomer.</text>
</comment>
<feature type="site" description="Discriminates between blocked and unblocked aminoacyl-tRNA" evidence="8">
    <location>
        <position position="9"/>
    </location>
</feature>
<comment type="catalytic activity">
    <reaction evidence="6 8 9">
        <text>an N-acyl-L-alpha-aminoacyl-tRNA + H2O = an N-acyl-L-amino acid + a tRNA + H(+)</text>
        <dbReference type="Rhea" id="RHEA:54448"/>
        <dbReference type="Rhea" id="RHEA-COMP:10123"/>
        <dbReference type="Rhea" id="RHEA-COMP:13883"/>
        <dbReference type="ChEBI" id="CHEBI:15377"/>
        <dbReference type="ChEBI" id="CHEBI:15378"/>
        <dbReference type="ChEBI" id="CHEBI:59874"/>
        <dbReference type="ChEBI" id="CHEBI:78442"/>
        <dbReference type="ChEBI" id="CHEBI:138191"/>
        <dbReference type="EC" id="3.1.1.29"/>
    </reaction>
</comment>
<dbReference type="GO" id="GO:0000049">
    <property type="term" value="F:tRNA binding"/>
    <property type="evidence" value="ECO:0007669"/>
    <property type="project" value="UniProtKB-UniRule"/>
</dbReference>
<evidence type="ECO:0000256" key="8">
    <source>
        <dbReference type="HAMAP-Rule" id="MF_00083"/>
    </source>
</evidence>
<keyword evidence="2 8" id="KW-0820">tRNA-binding</keyword>
<dbReference type="PROSITE" id="PS01196">
    <property type="entry name" value="PEPT_TRNA_HYDROL_2"/>
    <property type="match status" value="1"/>
</dbReference>
<dbReference type="GO" id="GO:0005737">
    <property type="term" value="C:cytoplasm"/>
    <property type="evidence" value="ECO:0007669"/>
    <property type="project" value="UniProtKB-SubCell"/>
</dbReference>
<dbReference type="SUPFAM" id="SSF53178">
    <property type="entry name" value="Peptidyl-tRNA hydrolase-like"/>
    <property type="match status" value="1"/>
</dbReference>